<dbReference type="Proteomes" id="UP001164250">
    <property type="component" value="Chromosome 1"/>
</dbReference>
<sequence length="214" mass="24435">MDRGDLWKEILLFAAMVSLESANVGVNVIYKAATLKGMSYYVFIFYSYALGTLVLLPVALFFRRTSRLLPSIKFPLISRICFLGLIGCLARIFSYKEIAYSSPTLASAMSNLTPAFTFILAVIFRMEKLNLMNASTQAKVIGTWHHSINIRWWFFIKAQQYCPHLKHNHCHFNGLLPPHSQIGSTAPFCLPLNAYSFYSFTLSRRMCLRCTYQS</sequence>
<proteinExistence type="predicted"/>
<evidence type="ECO:0000313" key="1">
    <source>
        <dbReference type="EMBL" id="KAJ0112996.1"/>
    </source>
</evidence>
<comment type="caution">
    <text evidence="1">The sequence shown here is derived from an EMBL/GenBank/DDBJ whole genome shotgun (WGS) entry which is preliminary data.</text>
</comment>
<name>A0ACC1CBL7_9ROSI</name>
<keyword evidence="2" id="KW-1185">Reference proteome</keyword>
<gene>
    <name evidence="1" type="ORF">Patl1_02693</name>
</gene>
<accession>A0ACC1CBL7</accession>
<organism evidence="1 2">
    <name type="scientific">Pistacia atlantica</name>
    <dbReference type="NCBI Taxonomy" id="434234"/>
    <lineage>
        <taxon>Eukaryota</taxon>
        <taxon>Viridiplantae</taxon>
        <taxon>Streptophyta</taxon>
        <taxon>Embryophyta</taxon>
        <taxon>Tracheophyta</taxon>
        <taxon>Spermatophyta</taxon>
        <taxon>Magnoliopsida</taxon>
        <taxon>eudicotyledons</taxon>
        <taxon>Gunneridae</taxon>
        <taxon>Pentapetalae</taxon>
        <taxon>rosids</taxon>
        <taxon>malvids</taxon>
        <taxon>Sapindales</taxon>
        <taxon>Anacardiaceae</taxon>
        <taxon>Pistacia</taxon>
    </lineage>
</organism>
<protein>
    <submittedName>
        <fullName evidence="1">Uncharacterized protein</fullName>
    </submittedName>
</protein>
<reference evidence="2" key="1">
    <citation type="journal article" date="2023" name="G3 (Bethesda)">
        <title>Genome assembly and association tests identify interacting loci associated with vigor, precocity, and sex in interspecific pistachio rootstocks.</title>
        <authorList>
            <person name="Palmer W."/>
            <person name="Jacygrad E."/>
            <person name="Sagayaradj S."/>
            <person name="Cavanaugh K."/>
            <person name="Han R."/>
            <person name="Bertier L."/>
            <person name="Beede B."/>
            <person name="Kafkas S."/>
            <person name="Golino D."/>
            <person name="Preece J."/>
            <person name="Michelmore R."/>
        </authorList>
    </citation>
    <scope>NUCLEOTIDE SEQUENCE [LARGE SCALE GENOMIC DNA]</scope>
</reference>
<evidence type="ECO:0000313" key="2">
    <source>
        <dbReference type="Proteomes" id="UP001164250"/>
    </source>
</evidence>
<dbReference type="EMBL" id="CM047897">
    <property type="protein sequence ID" value="KAJ0112996.1"/>
    <property type="molecule type" value="Genomic_DNA"/>
</dbReference>